<dbReference type="Gene3D" id="1.25.10.10">
    <property type="entry name" value="Leucine-rich Repeat Variant"/>
    <property type="match status" value="1"/>
</dbReference>
<feature type="compositionally biased region" description="Acidic residues" evidence="1">
    <location>
        <begin position="206"/>
        <end position="217"/>
    </location>
</feature>
<accession>A0A1J5TWN0</accession>
<dbReference type="InterPro" id="IPR021133">
    <property type="entry name" value="HEAT_type_2"/>
</dbReference>
<dbReference type="InterPro" id="IPR011989">
    <property type="entry name" value="ARM-like"/>
</dbReference>
<gene>
    <name evidence="3" type="ORF">BEU01_01420</name>
</gene>
<dbReference type="PROSITE" id="PS50800">
    <property type="entry name" value="SAP"/>
    <property type="match status" value="1"/>
</dbReference>
<dbReference type="SUPFAM" id="SSF48371">
    <property type="entry name" value="ARM repeat"/>
    <property type="match status" value="1"/>
</dbReference>
<dbReference type="EMBL" id="MIYX01000020">
    <property type="protein sequence ID" value="OIR20672.1"/>
    <property type="molecule type" value="Genomic_DNA"/>
</dbReference>
<dbReference type="Pfam" id="PF13646">
    <property type="entry name" value="HEAT_2"/>
    <property type="match status" value="1"/>
</dbReference>
<dbReference type="SMART" id="SM00513">
    <property type="entry name" value="SAP"/>
    <property type="match status" value="1"/>
</dbReference>
<dbReference type="Gene3D" id="1.10.720.30">
    <property type="entry name" value="SAP domain"/>
    <property type="match status" value="1"/>
</dbReference>
<protein>
    <recommendedName>
        <fullName evidence="2">SAP domain-containing protein</fullName>
    </recommendedName>
</protein>
<evidence type="ECO:0000259" key="2">
    <source>
        <dbReference type="PROSITE" id="PS50800"/>
    </source>
</evidence>
<feature type="region of interest" description="Disordered" evidence="1">
    <location>
        <begin position="187"/>
        <end position="228"/>
    </location>
</feature>
<dbReference type="InterPro" id="IPR036361">
    <property type="entry name" value="SAP_dom_sf"/>
</dbReference>
<dbReference type="InterPro" id="IPR004155">
    <property type="entry name" value="PBS_lyase_HEAT"/>
</dbReference>
<comment type="caution">
    <text evidence="3">The sequence shown here is derived from an EMBL/GenBank/DDBJ whole genome shotgun (WGS) entry which is preliminary data.</text>
</comment>
<reference evidence="3 4" key="1">
    <citation type="submission" date="2016-08" db="EMBL/GenBank/DDBJ databases">
        <title>New Insights into Marine Group III Euryarchaeota, from dark to light.</title>
        <authorList>
            <person name="Haro-Moreno J.M."/>
            <person name="Rodriguez-Valera F."/>
            <person name="Lopez-Garcia P."/>
            <person name="Moreira D."/>
            <person name="Martin-Cuadrado A.B."/>
        </authorList>
    </citation>
    <scope>NUCLEOTIDE SEQUENCE [LARGE SCALE GENOMIC DNA]</scope>
    <source>
        <strain evidence="3">CG-Epi4</strain>
    </source>
</reference>
<name>A0A1J5TWN0_9ARCH</name>
<feature type="compositionally biased region" description="Basic and acidic residues" evidence="1">
    <location>
        <begin position="189"/>
        <end position="205"/>
    </location>
</feature>
<evidence type="ECO:0000256" key="1">
    <source>
        <dbReference type="SAM" id="MobiDB-lite"/>
    </source>
</evidence>
<dbReference type="PROSITE" id="PS50077">
    <property type="entry name" value="HEAT_REPEAT"/>
    <property type="match status" value="1"/>
</dbReference>
<evidence type="ECO:0000313" key="4">
    <source>
        <dbReference type="Proteomes" id="UP000183375"/>
    </source>
</evidence>
<organism evidence="3 4">
    <name type="scientific">Marine Group III euryarchaeote CG-Epi4</name>
    <dbReference type="NCBI Taxonomy" id="1888998"/>
    <lineage>
        <taxon>Archaea</taxon>
        <taxon>Methanobacteriati</taxon>
        <taxon>Thermoplasmatota</taxon>
        <taxon>Thermoplasmata</taxon>
        <taxon>Candidatus Thermoprofundales</taxon>
    </lineage>
</organism>
<dbReference type="InterPro" id="IPR003034">
    <property type="entry name" value="SAP_dom"/>
</dbReference>
<feature type="domain" description="SAP" evidence="2">
    <location>
        <begin position="227"/>
        <end position="259"/>
    </location>
</feature>
<sequence>MDKGLIKMESDSNYGGSSSGRIQNLVEDLGDEDYSTRSEALMTLKAMLPISEVSISKSLVEVVLSHGENKAGSSTSFVNKGAIELFQNMTEIGLEPLVNDLLKNGDSYARRVATDAMGRTGRMAVLPYLVKCMDDDDMYVRWQAAKGLGRFAGSSDARDALVDCMDDSEPYVRKRVARSLEIFGGSGPIDEKVKGPMEEDGKGDIDGDGISDSDDEEPRIPDDKPDYGSMTVAELKKVLKGKGLSVSGKKADLISRLEE</sequence>
<dbReference type="Proteomes" id="UP000183375">
    <property type="component" value="Unassembled WGS sequence"/>
</dbReference>
<dbReference type="Pfam" id="PF02037">
    <property type="entry name" value="SAP"/>
    <property type="match status" value="1"/>
</dbReference>
<proteinExistence type="predicted"/>
<evidence type="ECO:0000313" key="3">
    <source>
        <dbReference type="EMBL" id="OIR20672.1"/>
    </source>
</evidence>
<dbReference type="SUPFAM" id="SSF68906">
    <property type="entry name" value="SAP domain"/>
    <property type="match status" value="1"/>
</dbReference>
<dbReference type="AlphaFoldDB" id="A0A1J5TWN0"/>
<dbReference type="InterPro" id="IPR016024">
    <property type="entry name" value="ARM-type_fold"/>
</dbReference>
<dbReference type="SMART" id="SM00567">
    <property type="entry name" value="EZ_HEAT"/>
    <property type="match status" value="2"/>
</dbReference>